<sequence length="427" mass="47389">MIKSHACDKRSGLAHIRLALWVKVRRASVFGAVASSLTLAVPAVAEPAVATYLANGEVPAAVQELRRHMLDSDINVLTFRSMDKIFETRLVPRAGPVWQLDRGETLILPSYEFNGRTFASEQFFERTFTNALLVIRNGKIVSETYRNNTDASTHFISFSMAKSLTSILVGIAVEQGSIESIEDFAAKYVPELKSSAYDGVTIRQLLEMRSGVDYEERYDFGANPSAAAQVFEKTLVQNRQRFVEMAPQLKRKNAPGTVFNYSTMDTAILGWILERATNKPLAAFMSETLWQPAGMESNGFWIADGPPGVGRELSGMGYNAVLRDFGRIGQMMLDQGKANGRQIVPAQWVKLSTTMKPFTPGATTGYGFQWWHRDSTGAYVAIGLQGQYIYVQPATKTVIVKLSYFPPKDNSAVSEETLTYMQLISKL</sequence>
<dbReference type="OrthoDB" id="9814204at2"/>
<accession>A0A7W7A0P1</accession>
<evidence type="ECO:0000313" key="2">
    <source>
        <dbReference type="EMBL" id="MBB4571797.1"/>
    </source>
</evidence>
<proteinExistence type="predicted"/>
<dbReference type="EMBL" id="JACIIG010000044">
    <property type="protein sequence ID" value="MBB4571797.1"/>
    <property type="molecule type" value="Genomic_DNA"/>
</dbReference>
<dbReference type="Pfam" id="PF00144">
    <property type="entry name" value="Beta-lactamase"/>
    <property type="match status" value="1"/>
</dbReference>
<dbReference type="AlphaFoldDB" id="A0A7W7A0P1"/>
<dbReference type="InterPro" id="IPR001466">
    <property type="entry name" value="Beta-lactam-related"/>
</dbReference>
<dbReference type="PANTHER" id="PTHR43283:SF14">
    <property type="entry name" value="BLL8153 PROTEIN"/>
    <property type="match status" value="1"/>
</dbReference>
<comment type="caution">
    <text evidence="2">The sequence shown here is derived from an EMBL/GenBank/DDBJ whole genome shotgun (WGS) entry which is preliminary data.</text>
</comment>
<reference evidence="2 3" key="1">
    <citation type="submission" date="2020-08" db="EMBL/GenBank/DDBJ databases">
        <title>Genomic Encyclopedia of Type Strains, Phase IV (KMG-V): Genome sequencing to study the core and pangenomes of soil and plant-associated prokaryotes.</title>
        <authorList>
            <person name="Whitman W."/>
        </authorList>
    </citation>
    <scope>NUCLEOTIDE SEQUENCE [LARGE SCALE GENOMIC DNA]</scope>
    <source>
        <strain evidence="2 3">SEMIA 492</strain>
    </source>
</reference>
<evidence type="ECO:0000259" key="1">
    <source>
        <dbReference type="Pfam" id="PF00144"/>
    </source>
</evidence>
<dbReference type="SUPFAM" id="SSF56601">
    <property type="entry name" value="beta-lactamase/transpeptidase-like"/>
    <property type="match status" value="1"/>
</dbReference>
<dbReference type="InterPro" id="IPR050789">
    <property type="entry name" value="Diverse_Enzym_Activities"/>
</dbReference>
<keyword evidence="3" id="KW-1185">Reference proteome</keyword>
<dbReference type="PANTHER" id="PTHR43283">
    <property type="entry name" value="BETA-LACTAMASE-RELATED"/>
    <property type="match status" value="1"/>
</dbReference>
<organism evidence="2 3">
    <name type="scientific">Rhizobium leucaenae</name>
    <dbReference type="NCBI Taxonomy" id="29450"/>
    <lineage>
        <taxon>Bacteria</taxon>
        <taxon>Pseudomonadati</taxon>
        <taxon>Pseudomonadota</taxon>
        <taxon>Alphaproteobacteria</taxon>
        <taxon>Hyphomicrobiales</taxon>
        <taxon>Rhizobiaceae</taxon>
        <taxon>Rhizobium/Agrobacterium group</taxon>
        <taxon>Rhizobium</taxon>
    </lineage>
</organism>
<dbReference type="InterPro" id="IPR012338">
    <property type="entry name" value="Beta-lactam/transpept-like"/>
</dbReference>
<gene>
    <name evidence="2" type="ORF">GGE60_005973</name>
</gene>
<evidence type="ECO:0000313" key="3">
    <source>
        <dbReference type="Proteomes" id="UP000543836"/>
    </source>
</evidence>
<dbReference type="RefSeq" id="WP_081670488.1">
    <property type="nucleotide sequence ID" value="NZ_JACIIG010000044.1"/>
</dbReference>
<protein>
    <recommendedName>
        <fullName evidence="1">Beta-lactamase-related domain-containing protein</fullName>
    </recommendedName>
</protein>
<dbReference type="Proteomes" id="UP000543836">
    <property type="component" value="Unassembled WGS sequence"/>
</dbReference>
<dbReference type="Gene3D" id="3.40.710.10">
    <property type="entry name" value="DD-peptidase/beta-lactamase superfamily"/>
    <property type="match status" value="1"/>
</dbReference>
<feature type="domain" description="Beta-lactamase-related" evidence="1">
    <location>
        <begin position="131"/>
        <end position="407"/>
    </location>
</feature>
<name>A0A7W7A0P1_9HYPH</name>